<evidence type="ECO:0000259" key="9">
    <source>
        <dbReference type="Pfam" id="PF12627"/>
    </source>
</evidence>
<dbReference type="EMBL" id="BARS01001268">
    <property type="protein sequence ID" value="GAF69459.1"/>
    <property type="molecule type" value="Genomic_DNA"/>
</dbReference>
<comment type="cofactor">
    <cofactor evidence="1">
        <name>Mg(2+)</name>
        <dbReference type="ChEBI" id="CHEBI:18420"/>
    </cofactor>
</comment>
<dbReference type="InterPro" id="IPR043519">
    <property type="entry name" value="NT_sf"/>
</dbReference>
<accession>X0RKY2</accession>
<keyword evidence="3" id="KW-0819">tRNA processing</keyword>
<sequence>TANNRATTVGNYGSNYIAAKEQMTNRQAAIKIIRRLRHNDFEALLAGGCVRDMLLRRRAKDYDVATNAKPKDVIKLFGRTLKVGAKFGVVIVLLKDKQVEVATFRTEAAYTDGRHPVGVKFTTAAEDANRRDFTINGIFYDPLQRKVLDYVNGQADLKKGLIRTIGKPAKRFGEDYLRMLRAVRFSTQLGFAIEPQTLSAIRSNAKNITKISGERIAMELEAILVNPNRSVGVSLLAESRLAEAIFPGLSSEQMKLAVIALRELRRKVDFALALACLFAACLTEFALAKLKILKLSRNQIKHIKFLLANRGKLLN</sequence>
<dbReference type="Gene3D" id="1.10.3090.10">
    <property type="entry name" value="cca-adding enzyme, domain 2"/>
    <property type="match status" value="1"/>
</dbReference>
<organism evidence="10">
    <name type="scientific">marine sediment metagenome</name>
    <dbReference type="NCBI Taxonomy" id="412755"/>
    <lineage>
        <taxon>unclassified sequences</taxon>
        <taxon>metagenomes</taxon>
        <taxon>ecological metagenomes</taxon>
    </lineage>
</organism>
<dbReference type="InterPro" id="IPR002646">
    <property type="entry name" value="PolA_pol_head_dom"/>
</dbReference>
<dbReference type="CDD" id="cd05398">
    <property type="entry name" value="NT_ClassII-CCAase"/>
    <property type="match status" value="1"/>
</dbReference>
<evidence type="ECO:0000256" key="1">
    <source>
        <dbReference type="ARBA" id="ARBA00001946"/>
    </source>
</evidence>
<feature type="domain" description="Poly A polymerase head" evidence="8">
    <location>
        <begin position="45"/>
        <end position="163"/>
    </location>
</feature>
<dbReference type="InterPro" id="IPR001611">
    <property type="entry name" value="Leu-rich_rpt"/>
</dbReference>
<gene>
    <name evidence="10" type="ORF">S01H1_02573</name>
</gene>
<evidence type="ECO:0000256" key="4">
    <source>
        <dbReference type="ARBA" id="ARBA00022695"/>
    </source>
</evidence>
<dbReference type="InterPro" id="IPR050264">
    <property type="entry name" value="Bact_CCA-adding_enz_type3_sf"/>
</dbReference>
<dbReference type="Gene3D" id="3.30.460.10">
    <property type="entry name" value="Beta Polymerase, domain 2"/>
    <property type="match status" value="1"/>
</dbReference>
<feature type="non-terminal residue" evidence="10">
    <location>
        <position position="315"/>
    </location>
</feature>
<evidence type="ECO:0000259" key="8">
    <source>
        <dbReference type="Pfam" id="PF01743"/>
    </source>
</evidence>
<dbReference type="SUPFAM" id="SSF81301">
    <property type="entry name" value="Nucleotidyltransferase"/>
    <property type="match status" value="1"/>
</dbReference>
<feature type="non-terminal residue" evidence="10">
    <location>
        <position position="1"/>
    </location>
</feature>
<dbReference type="GO" id="GO:0000166">
    <property type="term" value="F:nucleotide binding"/>
    <property type="evidence" value="ECO:0007669"/>
    <property type="project" value="UniProtKB-KW"/>
</dbReference>
<proteinExistence type="predicted"/>
<dbReference type="Pfam" id="PF01743">
    <property type="entry name" value="PolyA_pol"/>
    <property type="match status" value="1"/>
</dbReference>
<dbReference type="GO" id="GO:0008033">
    <property type="term" value="P:tRNA processing"/>
    <property type="evidence" value="ECO:0007669"/>
    <property type="project" value="UniProtKB-KW"/>
</dbReference>
<evidence type="ECO:0000256" key="6">
    <source>
        <dbReference type="ARBA" id="ARBA00022741"/>
    </source>
</evidence>
<protein>
    <recommendedName>
        <fullName evidence="11">Poly A polymerase head domain-containing protein</fullName>
    </recommendedName>
</protein>
<dbReference type="Pfam" id="PF12627">
    <property type="entry name" value="PolyA_pol_RNAbd"/>
    <property type="match status" value="1"/>
</dbReference>
<dbReference type="GO" id="GO:0000049">
    <property type="term" value="F:tRNA binding"/>
    <property type="evidence" value="ECO:0007669"/>
    <property type="project" value="TreeGrafter"/>
</dbReference>
<dbReference type="AlphaFoldDB" id="X0RKY2"/>
<keyword evidence="2" id="KW-0808">Transferase</keyword>
<comment type="caution">
    <text evidence="10">The sequence shown here is derived from an EMBL/GenBank/DDBJ whole genome shotgun (WGS) entry which is preliminary data.</text>
</comment>
<keyword evidence="4" id="KW-0548">Nucleotidyltransferase</keyword>
<evidence type="ECO:0000313" key="10">
    <source>
        <dbReference type="EMBL" id="GAF69459.1"/>
    </source>
</evidence>
<reference evidence="10" key="1">
    <citation type="journal article" date="2014" name="Front. Microbiol.">
        <title>High frequency of phylogenetically diverse reductive dehalogenase-homologous genes in deep subseafloor sedimentary metagenomes.</title>
        <authorList>
            <person name="Kawai M."/>
            <person name="Futagami T."/>
            <person name="Toyoda A."/>
            <person name="Takaki Y."/>
            <person name="Nishi S."/>
            <person name="Hori S."/>
            <person name="Arai W."/>
            <person name="Tsubouchi T."/>
            <person name="Morono Y."/>
            <person name="Uchiyama I."/>
            <person name="Ito T."/>
            <person name="Fujiyama A."/>
            <person name="Inagaki F."/>
            <person name="Takami H."/>
        </authorList>
    </citation>
    <scope>NUCLEOTIDE SEQUENCE</scope>
    <source>
        <strain evidence="10">Expedition CK06-06</strain>
    </source>
</reference>
<dbReference type="PANTHER" id="PTHR46173:SF1">
    <property type="entry name" value="CCA TRNA NUCLEOTIDYLTRANSFERASE 1, MITOCHONDRIAL"/>
    <property type="match status" value="1"/>
</dbReference>
<dbReference type="InterPro" id="IPR032828">
    <property type="entry name" value="PolyA_RNA-bd"/>
</dbReference>
<evidence type="ECO:0000256" key="5">
    <source>
        <dbReference type="ARBA" id="ARBA00022723"/>
    </source>
</evidence>
<keyword evidence="5" id="KW-0479">Metal-binding</keyword>
<evidence type="ECO:0000256" key="7">
    <source>
        <dbReference type="ARBA" id="ARBA00022842"/>
    </source>
</evidence>
<dbReference type="GO" id="GO:0016779">
    <property type="term" value="F:nucleotidyltransferase activity"/>
    <property type="evidence" value="ECO:0007669"/>
    <property type="project" value="UniProtKB-KW"/>
</dbReference>
<feature type="domain" description="tRNA nucleotidyltransferase/poly(A) polymerase RNA and SrmB- binding" evidence="9">
    <location>
        <begin position="190"/>
        <end position="250"/>
    </location>
</feature>
<dbReference type="PROSITE" id="PS51450">
    <property type="entry name" value="LRR"/>
    <property type="match status" value="1"/>
</dbReference>
<name>X0RKY2_9ZZZZ</name>
<keyword evidence="6" id="KW-0547">Nucleotide-binding</keyword>
<dbReference type="SUPFAM" id="SSF81891">
    <property type="entry name" value="Poly A polymerase C-terminal region-like"/>
    <property type="match status" value="1"/>
</dbReference>
<dbReference type="PANTHER" id="PTHR46173">
    <property type="entry name" value="CCA TRNA NUCLEOTIDYLTRANSFERASE 1, MITOCHONDRIAL"/>
    <property type="match status" value="1"/>
</dbReference>
<dbReference type="GO" id="GO:0046872">
    <property type="term" value="F:metal ion binding"/>
    <property type="evidence" value="ECO:0007669"/>
    <property type="project" value="UniProtKB-KW"/>
</dbReference>
<evidence type="ECO:0000256" key="2">
    <source>
        <dbReference type="ARBA" id="ARBA00022679"/>
    </source>
</evidence>
<evidence type="ECO:0008006" key="11">
    <source>
        <dbReference type="Google" id="ProtNLM"/>
    </source>
</evidence>
<evidence type="ECO:0000256" key="3">
    <source>
        <dbReference type="ARBA" id="ARBA00022694"/>
    </source>
</evidence>
<keyword evidence="7" id="KW-0460">Magnesium</keyword>